<dbReference type="AlphaFoldDB" id="A0A495JEH0"/>
<sequence>MTRNHTREDILSEAARLFARAGYKGTSLHDIAVAVGCSKATLLYHFSSKDALLAALVEPAIQELRALDTRLATLDGESARAAAVDGFVDLVLRYRRQVTLVYDSLQATEIPRFAGIDALSERLVRAFAGHSPDPVDDIAARVVLSGICTVVIEHADPDGIDLRDALTTVAERVLRPRTRQES</sequence>
<reference evidence="6 7" key="1">
    <citation type="submission" date="2018-10" db="EMBL/GenBank/DDBJ databases">
        <title>Sequencing the genomes of 1000 actinobacteria strains.</title>
        <authorList>
            <person name="Klenk H.-P."/>
        </authorList>
    </citation>
    <scope>NUCLEOTIDE SEQUENCE [LARGE SCALE GENOMIC DNA]</scope>
    <source>
        <strain evidence="6 7">DSM 45175</strain>
    </source>
</reference>
<accession>A0A495JEH0</accession>
<evidence type="ECO:0000256" key="1">
    <source>
        <dbReference type="ARBA" id="ARBA00023015"/>
    </source>
</evidence>
<gene>
    <name evidence="6" type="ORF">BDK92_0699</name>
</gene>
<dbReference type="InterPro" id="IPR009057">
    <property type="entry name" value="Homeodomain-like_sf"/>
</dbReference>
<evidence type="ECO:0000256" key="4">
    <source>
        <dbReference type="PROSITE-ProRule" id="PRU00335"/>
    </source>
</evidence>
<dbReference type="GO" id="GO:0003700">
    <property type="term" value="F:DNA-binding transcription factor activity"/>
    <property type="evidence" value="ECO:0007669"/>
    <property type="project" value="TreeGrafter"/>
</dbReference>
<evidence type="ECO:0000256" key="2">
    <source>
        <dbReference type="ARBA" id="ARBA00023125"/>
    </source>
</evidence>
<dbReference type="InterPro" id="IPR050109">
    <property type="entry name" value="HTH-type_TetR-like_transc_reg"/>
</dbReference>
<keyword evidence="2 4" id="KW-0238">DNA-binding</keyword>
<evidence type="ECO:0000259" key="5">
    <source>
        <dbReference type="PROSITE" id="PS50977"/>
    </source>
</evidence>
<name>A0A495JEH0_9ACTN</name>
<dbReference type="GO" id="GO:0000976">
    <property type="term" value="F:transcription cis-regulatory region binding"/>
    <property type="evidence" value="ECO:0007669"/>
    <property type="project" value="TreeGrafter"/>
</dbReference>
<evidence type="ECO:0000256" key="3">
    <source>
        <dbReference type="ARBA" id="ARBA00023163"/>
    </source>
</evidence>
<comment type="caution">
    <text evidence="6">The sequence shown here is derived from an EMBL/GenBank/DDBJ whole genome shotgun (WGS) entry which is preliminary data.</text>
</comment>
<dbReference type="PANTHER" id="PTHR30055">
    <property type="entry name" value="HTH-TYPE TRANSCRIPTIONAL REGULATOR RUTR"/>
    <property type="match status" value="1"/>
</dbReference>
<dbReference type="Gene3D" id="1.10.357.10">
    <property type="entry name" value="Tetracycline Repressor, domain 2"/>
    <property type="match status" value="1"/>
</dbReference>
<dbReference type="Proteomes" id="UP000277671">
    <property type="component" value="Unassembled WGS sequence"/>
</dbReference>
<dbReference type="PROSITE" id="PS50977">
    <property type="entry name" value="HTH_TETR_2"/>
    <property type="match status" value="1"/>
</dbReference>
<feature type="domain" description="HTH tetR-type" evidence="5">
    <location>
        <begin position="4"/>
        <end position="64"/>
    </location>
</feature>
<dbReference type="PANTHER" id="PTHR30055:SF234">
    <property type="entry name" value="HTH-TYPE TRANSCRIPTIONAL REGULATOR BETI"/>
    <property type="match status" value="1"/>
</dbReference>
<evidence type="ECO:0000313" key="7">
    <source>
        <dbReference type="Proteomes" id="UP000277671"/>
    </source>
</evidence>
<dbReference type="RefSeq" id="WP_170208465.1">
    <property type="nucleotide sequence ID" value="NZ_RBKT01000001.1"/>
</dbReference>
<feature type="DNA-binding region" description="H-T-H motif" evidence="4">
    <location>
        <begin position="27"/>
        <end position="46"/>
    </location>
</feature>
<dbReference type="SUPFAM" id="SSF46689">
    <property type="entry name" value="Homeodomain-like"/>
    <property type="match status" value="1"/>
</dbReference>
<organism evidence="6 7">
    <name type="scientific">Micromonospora pisi</name>
    <dbReference type="NCBI Taxonomy" id="589240"/>
    <lineage>
        <taxon>Bacteria</taxon>
        <taxon>Bacillati</taxon>
        <taxon>Actinomycetota</taxon>
        <taxon>Actinomycetes</taxon>
        <taxon>Micromonosporales</taxon>
        <taxon>Micromonosporaceae</taxon>
        <taxon>Micromonospora</taxon>
    </lineage>
</organism>
<dbReference type="EMBL" id="RBKT01000001">
    <property type="protein sequence ID" value="RKR86469.1"/>
    <property type="molecule type" value="Genomic_DNA"/>
</dbReference>
<dbReference type="InterPro" id="IPR001647">
    <property type="entry name" value="HTH_TetR"/>
</dbReference>
<keyword evidence="7" id="KW-1185">Reference proteome</keyword>
<proteinExistence type="predicted"/>
<protein>
    <submittedName>
        <fullName evidence="6">TetR family transcriptional regulator</fullName>
    </submittedName>
</protein>
<keyword evidence="1" id="KW-0805">Transcription regulation</keyword>
<dbReference type="Pfam" id="PF00440">
    <property type="entry name" value="TetR_N"/>
    <property type="match status" value="1"/>
</dbReference>
<dbReference type="PRINTS" id="PR00455">
    <property type="entry name" value="HTHTETR"/>
</dbReference>
<keyword evidence="3" id="KW-0804">Transcription</keyword>
<evidence type="ECO:0000313" key="6">
    <source>
        <dbReference type="EMBL" id="RKR86469.1"/>
    </source>
</evidence>